<proteinExistence type="predicted"/>
<protein>
    <submittedName>
        <fullName evidence="1">Neck protein</fullName>
    </submittedName>
</protein>
<dbReference type="RefSeq" id="YP_010095109.1">
    <property type="nucleotide sequence ID" value="NC_055743.1"/>
</dbReference>
<organism evidence="1 2">
    <name type="scientific">Erwinia phage Cronus</name>
    <dbReference type="NCBI Taxonomy" id="2163633"/>
    <lineage>
        <taxon>Viruses</taxon>
        <taxon>Duplodnaviria</taxon>
        <taxon>Heunggongvirae</taxon>
        <taxon>Uroviricota</taxon>
        <taxon>Caudoviricetes</taxon>
        <taxon>Pantevenvirales</taxon>
        <taxon>Straboviridae</taxon>
        <taxon>Tevenvirinae</taxon>
        <taxon>Risoevirus</taxon>
        <taxon>Risoevirus cronus</taxon>
        <taxon>Roskildevirus cronus</taxon>
    </lineage>
</organism>
<evidence type="ECO:0000313" key="2">
    <source>
        <dbReference type="Proteomes" id="UP000246316"/>
    </source>
</evidence>
<dbReference type="EMBL" id="MH059636">
    <property type="protein sequence ID" value="AWD90310.1"/>
    <property type="molecule type" value="Genomic_DNA"/>
</dbReference>
<sequence length="319" mass="35765">MSGYNAYNPKDLKDVILRRLGAPIVNVELTTDQIYDCIQRALELFGEYHFNGTNKSYACFWVPHDDDKEKIPKDIFESHRQGIFDLAGKNVFAVTKILRTNIGSITSMDGQATYPWFTDFLLGMAGINGGMGGACNKWYGPNAFGADLGYFTQLMQYWSMMQDLISPLPDFWYNDNTGQLRVMGNFIPGDLIVVEVFVKSYIDVEKTVGNTAGYGFAGDFTSGSYKDIYENPDRALVGQHANEDLPIKQGSYNNRWVKDYSTCLAKELNGQILAKHQGMQLPGGITIDGQRLVDEAQREKEALREELELLDPPFGILIG</sequence>
<evidence type="ECO:0000313" key="1">
    <source>
        <dbReference type="EMBL" id="AWD90310.1"/>
    </source>
</evidence>
<keyword evidence="2" id="KW-1185">Reference proteome</keyword>
<reference evidence="1" key="1">
    <citation type="submission" date="2018-03" db="EMBL/GenBank/DDBJ databases">
        <title>Phage therapy in agriculture - a green tech approach to combat plant pathogenic bacteria.</title>
        <authorList>
            <person name="Carstens A.B."/>
            <person name="Djurhuus A.M."/>
            <person name="Hansen L.H."/>
        </authorList>
    </citation>
    <scope>NUCLEOTIDE SEQUENCE [LARGE SCALE GENOMIC DNA]</scope>
</reference>
<dbReference type="GeneID" id="65112743"/>
<dbReference type="Proteomes" id="UP000246316">
    <property type="component" value="Segment"/>
</dbReference>
<accession>A0A2S1GLQ2</accession>
<dbReference type="KEGG" id="vg:65112743"/>
<name>A0A2S1GLQ2_9CAUD</name>